<comment type="caution">
    <text evidence="2">The sequence shown here is derived from an EMBL/GenBank/DDBJ whole genome shotgun (WGS) entry which is preliminary data.</text>
</comment>
<keyword evidence="3" id="KW-1185">Reference proteome</keyword>
<feature type="compositionally biased region" description="Polar residues" evidence="1">
    <location>
        <begin position="28"/>
        <end position="64"/>
    </location>
</feature>
<sequence>MLAKATARTLLRASASPTLQSPACFVPFSTSNPLLGNNPPGTSPDSPNQPDNTQYTENEQTQGITGKFNAPKSDDVQNQPAKEARRTKEQGSGSPLDVASEEAGEKQLKGRKSREKEGLSGNPEGVGFVEQVGSGSGTAGHFERRR</sequence>
<feature type="compositionally biased region" description="Basic and acidic residues" evidence="1">
    <location>
        <begin position="103"/>
        <end position="118"/>
    </location>
</feature>
<reference evidence="2 3" key="1">
    <citation type="journal article" date="2019" name="Nat. Ecol. Evol.">
        <title>Megaphylogeny resolves global patterns of mushroom evolution.</title>
        <authorList>
            <person name="Varga T."/>
            <person name="Krizsan K."/>
            <person name="Foldi C."/>
            <person name="Dima B."/>
            <person name="Sanchez-Garcia M."/>
            <person name="Sanchez-Ramirez S."/>
            <person name="Szollosi G.J."/>
            <person name="Szarkandi J.G."/>
            <person name="Papp V."/>
            <person name="Albert L."/>
            <person name="Andreopoulos W."/>
            <person name="Angelini C."/>
            <person name="Antonin V."/>
            <person name="Barry K.W."/>
            <person name="Bougher N.L."/>
            <person name="Buchanan P."/>
            <person name="Buyck B."/>
            <person name="Bense V."/>
            <person name="Catcheside P."/>
            <person name="Chovatia M."/>
            <person name="Cooper J."/>
            <person name="Damon W."/>
            <person name="Desjardin D."/>
            <person name="Finy P."/>
            <person name="Geml J."/>
            <person name="Haridas S."/>
            <person name="Hughes K."/>
            <person name="Justo A."/>
            <person name="Karasinski D."/>
            <person name="Kautmanova I."/>
            <person name="Kiss B."/>
            <person name="Kocsube S."/>
            <person name="Kotiranta H."/>
            <person name="LaButti K.M."/>
            <person name="Lechner B.E."/>
            <person name="Liimatainen K."/>
            <person name="Lipzen A."/>
            <person name="Lukacs Z."/>
            <person name="Mihaltcheva S."/>
            <person name="Morgado L.N."/>
            <person name="Niskanen T."/>
            <person name="Noordeloos M.E."/>
            <person name="Ohm R.A."/>
            <person name="Ortiz-Santana B."/>
            <person name="Ovrebo C."/>
            <person name="Racz N."/>
            <person name="Riley R."/>
            <person name="Savchenko A."/>
            <person name="Shiryaev A."/>
            <person name="Soop K."/>
            <person name="Spirin V."/>
            <person name="Szebenyi C."/>
            <person name="Tomsovsky M."/>
            <person name="Tulloss R.E."/>
            <person name="Uehling J."/>
            <person name="Grigoriev I.V."/>
            <person name="Vagvolgyi C."/>
            <person name="Papp T."/>
            <person name="Martin F.M."/>
            <person name="Miettinen O."/>
            <person name="Hibbett D.S."/>
            <person name="Nagy L.G."/>
        </authorList>
    </citation>
    <scope>NUCLEOTIDE SEQUENCE [LARGE SCALE GENOMIC DNA]</scope>
    <source>
        <strain evidence="2 3">FP101781</strain>
    </source>
</reference>
<proteinExistence type="predicted"/>
<accession>A0A4Y7T553</accession>
<name>A0A4Y7T553_COPMI</name>
<dbReference type="EMBL" id="QPFP01000031">
    <property type="protein sequence ID" value="TEB28722.1"/>
    <property type="molecule type" value="Genomic_DNA"/>
</dbReference>
<dbReference type="OrthoDB" id="2687798at2759"/>
<evidence type="ECO:0000256" key="1">
    <source>
        <dbReference type="SAM" id="MobiDB-lite"/>
    </source>
</evidence>
<organism evidence="2 3">
    <name type="scientific">Coprinellus micaceus</name>
    <name type="common">Glistening ink-cap mushroom</name>
    <name type="synonym">Coprinus micaceus</name>
    <dbReference type="NCBI Taxonomy" id="71717"/>
    <lineage>
        <taxon>Eukaryota</taxon>
        <taxon>Fungi</taxon>
        <taxon>Dikarya</taxon>
        <taxon>Basidiomycota</taxon>
        <taxon>Agaricomycotina</taxon>
        <taxon>Agaricomycetes</taxon>
        <taxon>Agaricomycetidae</taxon>
        <taxon>Agaricales</taxon>
        <taxon>Agaricineae</taxon>
        <taxon>Psathyrellaceae</taxon>
        <taxon>Coprinellus</taxon>
    </lineage>
</organism>
<feature type="compositionally biased region" description="Low complexity" evidence="1">
    <location>
        <begin position="1"/>
        <end position="16"/>
    </location>
</feature>
<gene>
    <name evidence="2" type="ORF">FA13DRAFT_1735544</name>
</gene>
<dbReference type="Proteomes" id="UP000298030">
    <property type="component" value="Unassembled WGS sequence"/>
</dbReference>
<dbReference type="AlphaFoldDB" id="A0A4Y7T553"/>
<evidence type="ECO:0000313" key="2">
    <source>
        <dbReference type="EMBL" id="TEB28722.1"/>
    </source>
</evidence>
<feature type="region of interest" description="Disordered" evidence="1">
    <location>
        <begin position="1"/>
        <end position="146"/>
    </location>
</feature>
<evidence type="ECO:0000313" key="3">
    <source>
        <dbReference type="Proteomes" id="UP000298030"/>
    </source>
</evidence>
<protein>
    <submittedName>
        <fullName evidence="2">Uncharacterized protein</fullName>
    </submittedName>
</protein>